<dbReference type="Gene3D" id="2.60.40.1120">
    <property type="entry name" value="Carboxypeptidase-like, regulatory domain"/>
    <property type="match status" value="1"/>
</dbReference>
<dbReference type="GO" id="GO:0005975">
    <property type="term" value="P:carbohydrate metabolic process"/>
    <property type="evidence" value="ECO:0007669"/>
    <property type="project" value="UniProtKB-ARBA"/>
</dbReference>
<keyword evidence="5" id="KW-1185">Reference proteome</keyword>
<reference evidence="4" key="1">
    <citation type="submission" date="2019-09" db="EMBL/GenBank/DDBJ databases">
        <authorList>
            <person name="Li J."/>
        </authorList>
    </citation>
    <scope>NUCLEOTIDE SEQUENCE [LARGE SCALE GENOMIC DNA]</scope>
    <source>
        <strain evidence="4">NRBC 14897</strain>
    </source>
</reference>
<dbReference type="EMBL" id="SDPP02000002">
    <property type="protein sequence ID" value="KAA1378555.1"/>
    <property type="molecule type" value="Genomic_DNA"/>
</dbReference>
<dbReference type="Proteomes" id="UP001515100">
    <property type="component" value="Unassembled WGS sequence"/>
</dbReference>
<evidence type="ECO:0000256" key="1">
    <source>
        <dbReference type="ARBA" id="ARBA00000548"/>
    </source>
</evidence>
<organism evidence="4 5">
    <name type="scientific">Aeromicrobium fastidiosum</name>
    <dbReference type="NCBI Taxonomy" id="52699"/>
    <lineage>
        <taxon>Bacteria</taxon>
        <taxon>Bacillati</taxon>
        <taxon>Actinomycetota</taxon>
        <taxon>Actinomycetes</taxon>
        <taxon>Propionibacteriales</taxon>
        <taxon>Nocardioidaceae</taxon>
        <taxon>Aeromicrobium</taxon>
    </lineage>
</organism>
<gene>
    <name evidence="4" type="ORF">ESP62_009425</name>
</gene>
<dbReference type="EC" id="3.2.1.1" evidence="2"/>
<evidence type="ECO:0000313" key="4">
    <source>
        <dbReference type="EMBL" id="KAA1378555.1"/>
    </source>
</evidence>
<dbReference type="InterPro" id="IPR013784">
    <property type="entry name" value="Carb-bd-like_fold"/>
</dbReference>
<comment type="caution">
    <text evidence="4">The sequence shown here is derived from an EMBL/GenBank/DDBJ whole genome shotgun (WGS) entry which is preliminary data.</text>
</comment>
<proteinExistence type="predicted"/>
<dbReference type="AlphaFoldDB" id="A0A641AQM9"/>
<sequence>MPSTGRSLSHSCPTRNFCGGTRPGVPRLEGSPMNSFIRVRALPALSMATLALVASGLALPAEAATSTGKVQGVVSLNGTPVDSARVQLYERVDPDPGGDIEGTFTRIRTVNTDSDGRYSFAGLKSKKDPKYGEEIYDYSIAVSDRSGTIVRTGRAIDQKKGRTVTKNLHVKAAAILTGVVTTADGRSPAGLTMGVPLDLNQDGSDFSMFYPESTTTVRSDGRFVLAGLPASSFYDGVYVADGRYAKQCYDFVTTKLADCAPADPTLRQQQRLAIGAGEVRALPSVQMTVFAPPTTRLTGKVTDTSGRPLKGIAVDVNSGPADDQGVSRSSGRFTIASGLPAGPYGVRFYDPKNVWAAATGRPVVVVPGQPIGGLDVALKSVATVKTGKKGGRGTAKIAVMITRKASGSAPGGTLTVSFGEKSRTVTVTKGRATVTLTGLPAGTASLDVVYSGTASTAGFAKKARVAVE</sequence>
<dbReference type="GO" id="GO:0004556">
    <property type="term" value="F:alpha-amylase activity"/>
    <property type="evidence" value="ECO:0007669"/>
    <property type="project" value="UniProtKB-EC"/>
</dbReference>
<accession>A0A641AQM9</accession>
<evidence type="ECO:0000256" key="2">
    <source>
        <dbReference type="ARBA" id="ARBA00012595"/>
    </source>
</evidence>
<evidence type="ECO:0000256" key="3">
    <source>
        <dbReference type="ARBA" id="ARBA00030238"/>
    </source>
</evidence>
<dbReference type="Gene3D" id="2.60.40.10">
    <property type="entry name" value="Immunoglobulins"/>
    <property type="match status" value="1"/>
</dbReference>
<dbReference type="SUPFAM" id="SSF49452">
    <property type="entry name" value="Starch-binding domain-like"/>
    <property type="match status" value="1"/>
</dbReference>
<name>A0A641AQM9_9ACTN</name>
<comment type="catalytic activity">
    <reaction evidence="1">
        <text>Endohydrolysis of (1-&gt;4)-alpha-D-glucosidic linkages in polysaccharides containing three or more (1-&gt;4)-alpha-linked D-glucose units.</text>
        <dbReference type="EC" id="3.2.1.1"/>
    </reaction>
</comment>
<dbReference type="GO" id="GO:0030246">
    <property type="term" value="F:carbohydrate binding"/>
    <property type="evidence" value="ECO:0007669"/>
    <property type="project" value="InterPro"/>
</dbReference>
<dbReference type="InterPro" id="IPR013783">
    <property type="entry name" value="Ig-like_fold"/>
</dbReference>
<evidence type="ECO:0000313" key="5">
    <source>
        <dbReference type="Proteomes" id="UP001515100"/>
    </source>
</evidence>
<protein>
    <recommendedName>
        <fullName evidence="2">alpha-amylase</fullName>
        <ecNumber evidence="2">3.2.1.1</ecNumber>
    </recommendedName>
    <alternativeName>
        <fullName evidence="3">1,4-alpha-D-glucan glucanohydrolase</fullName>
    </alternativeName>
</protein>
<dbReference type="OrthoDB" id="3746238at2"/>
<dbReference type="Pfam" id="PF13620">
    <property type="entry name" value="CarboxypepD_reg"/>
    <property type="match status" value="1"/>
</dbReference>